<comment type="subcellular location">
    <subcellularLocation>
        <location evidence="1">Cell membrane</location>
        <topology evidence="1">Multi-pass membrane protein</topology>
    </subcellularLocation>
</comment>
<comment type="catalytic activity">
    <reaction evidence="9">
        <text>di-trans,octa-cis-undecaprenyl diphosphate + H2O = di-trans,octa-cis-undecaprenyl phosphate + phosphate + H(+)</text>
        <dbReference type="Rhea" id="RHEA:28094"/>
        <dbReference type="ChEBI" id="CHEBI:15377"/>
        <dbReference type="ChEBI" id="CHEBI:15378"/>
        <dbReference type="ChEBI" id="CHEBI:43474"/>
        <dbReference type="ChEBI" id="CHEBI:58405"/>
        <dbReference type="ChEBI" id="CHEBI:60392"/>
        <dbReference type="EC" id="3.6.1.27"/>
    </reaction>
</comment>
<evidence type="ECO:0000256" key="8">
    <source>
        <dbReference type="ARBA" id="ARBA00032707"/>
    </source>
</evidence>
<feature type="transmembrane region" description="Helical" evidence="10">
    <location>
        <begin position="130"/>
        <end position="148"/>
    </location>
</feature>
<evidence type="ECO:0000256" key="7">
    <source>
        <dbReference type="ARBA" id="ARBA00023136"/>
    </source>
</evidence>
<keyword evidence="13" id="KW-1185">Reference proteome</keyword>
<dbReference type="SUPFAM" id="SSF48317">
    <property type="entry name" value="Acid phosphatase/Vanadium-dependent haloperoxidase"/>
    <property type="match status" value="1"/>
</dbReference>
<protein>
    <recommendedName>
        <fullName evidence="2">undecaprenyl-diphosphate phosphatase</fullName>
        <ecNumber evidence="2">3.6.1.27</ecNumber>
    </recommendedName>
    <alternativeName>
        <fullName evidence="8">Undecaprenyl pyrophosphate phosphatase</fullName>
    </alternativeName>
</protein>
<dbReference type="CDD" id="cd01610">
    <property type="entry name" value="PAP2_like"/>
    <property type="match status" value="1"/>
</dbReference>
<evidence type="ECO:0000256" key="3">
    <source>
        <dbReference type="ARBA" id="ARBA00022475"/>
    </source>
</evidence>
<evidence type="ECO:0000256" key="10">
    <source>
        <dbReference type="SAM" id="Phobius"/>
    </source>
</evidence>
<evidence type="ECO:0000313" key="13">
    <source>
        <dbReference type="Proteomes" id="UP000634667"/>
    </source>
</evidence>
<evidence type="ECO:0000259" key="11">
    <source>
        <dbReference type="SMART" id="SM00014"/>
    </source>
</evidence>
<name>A0ABQ2WJW9_9ALTE</name>
<gene>
    <name evidence="12" type="ORF">GCM10008111_11330</name>
</gene>
<dbReference type="Pfam" id="PF01569">
    <property type="entry name" value="PAP2"/>
    <property type="match status" value="1"/>
</dbReference>
<evidence type="ECO:0000256" key="9">
    <source>
        <dbReference type="ARBA" id="ARBA00047594"/>
    </source>
</evidence>
<dbReference type="PANTHER" id="PTHR14969">
    <property type="entry name" value="SPHINGOSINE-1-PHOSPHATE PHOSPHOHYDROLASE"/>
    <property type="match status" value="1"/>
</dbReference>
<evidence type="ECO:0000256" key="6">
    <source>
        <dbReference type="ARBA" id="ARBA00022989"/>
    </source>
</evidence>
<evidence type="ECO:0000256" key="5">
    <source>
        <dbReference type="ARBA" id="ARBA00022801"/>
    </source>
</evidence>
<comment type="caution">
    <text evidence="12">The sequence shown here is derived from an EMBL/GenBank/DDBJ whole genome shotgun (WGS) entry which is preliminary data.</text>
</comment>
<dbReference type="RefSeq" id="WP_189481387.1">
    <property type="nucleotide sequence ID" value="NZ_BMYR01000004.1"/>
</dbReference>
<evidence type="ECO:0000256" key="2">
    <source>
        <dbReference type="ARBA" id="ARBA00012374"/>
    </source>
</evidence>
<dbReference type="EMBL" id="BMYR01000004">
    <property type="protein sequence ID" value="GGW57035.1"/>
    <property type="molecule type" value="Genomic_DNA"/>
</dbReference>
<feature type="domain" description="Phosphatidic acid phosphatase type 2/haloperoxidase" evidence="11">
    <location>
        <begin position="61"/>
        <end position="171"/>
    </location>
</feature>
<sequence length="214" mass="23920">MNRLQKLTLLDTRLFFQVNVFGQLPSVKKLSLQISRCGDGHLYLMIALLLWYFDKQQGESLFNHLLLAFAIELPVYLILKNTIQRERPQSTEDLSWTPAIRPSDRFSFPSGHTTAAFMFAWLMAAYYPDYTLYFLLFAAGIGLSRVLLGVHYPTDIIAGACLGSIIAVAVLHLSETTPDAAPLSVVSQESDTRPIRIVNTVAIEHPITPIVLAI</sequence>
<feature type="transmembrane region" description="Helical" evidence="10">
    <location>
        <begin position="155"/>
        <end position="174"/>
    </location>
</feature>
<dbReference type="InterPro" id="IPR000326">
    <property type="entry name" value="PAP2/HPO"/>
</dbReference>
<feature type="transmembrane region" description="Helical" evidence="10">
    <location>
        <begin position="60"/>
        <end position="79"/>
    </location>
</feature>
<dbReference type="PANTHER" id="PTHR14969:SF62">
    <property type="entry name" value="DECAPRENYLPHOSPHORYL-5-PHOSPHORIBOSE PHOSPHATASE RV3807C-RELATED"/>
    <property type="match status" value="1"/>
</dbReference>
<keyword evidence="5" id="KW-0378">Hydrolase</keyword>
<evidence type="ECO:0000313" key="12">
    <source>
        <dbReference type="EMBL" id="GGW57035.1"/>
    </source>
</evidence>
<dbReference type="EC" id="3.6.1.27" evidence="2"/>
<proteinExistence type="predicted"/>
<keyword evidence="3" id="KW-1003">Cell membrane</keyword>
<accession>A0ABQ2WJW9</accession>
<dbReference type="SMART" id="SM00014">
    <property type="entry name" value="acidPPc"/>
    <property type="match status" value="1"/>
</dbReference>
<evidence type="ECO:0000256" key="1">
    <source>
        <dbReference type="ARBA" id="ARBA00004651"/>
    </source>
</evidence>
<keyword evidence="7 10" id="KW-0472">Membrane</keyword>
<dbReference type="Gene3D" id="1.20.144.10">
    <property type="entry name" value="Phosphatidic acid phosphatase type 2/haloperoxidase"/>
    <property type="match status" value="1"/>
</dbReference>
<keyword evidence="6 10" id="KW-1133">Transmembrane helix</keyword>
<dbReference type="InterPro" id="IPR036938">
    <property type="entry name" value="PAP2/HPO_sf"/>
</dbReference>
<keyword evidence="4 10" id="KW-0812">Transmembrane</keyword>
<evidence type="ECO:0000256" key="4">
    <source>
        <dbReference type="ARBA" id="ARBA00022692"/>
    </source>
</evidence>
<reference evidence="13" key="1">
    <citation type="journal article" date="2019" name="Int. J. Syst. Evol. Microbiol.">
        <title>The Global Catalogue of Microorganisms (GCM) 10K type strain sequencing project: providing services to taxonomists for standard genome sequencing and annotation.</title>
        <authorList>
            <consortium name="The Broad Institute Genomics Platform"/>
            <consortium name="The Broad Institute Genome Sequencing Center for Infectious Disease"/>
            <person name="Wu L."/>
            <person name="Ma J."/>
        </authorList>
    </citation>
    <scope>NUCLEOTIDE SEQUENCE [LARGE SCALE GENOMIC DNA]</scope>
    <source>
        <strain evidence="13">KCTC 23723</strain>
    </source>
</reference>
<organism evidence="12 13">
    <name type="scientific">Alishewanella tabrizica</name>
    <dbReference type="NCBI Taxonomy" id="671278"/>
    <lineage>
        <taxon>Bacteria</taxon>
        <taxon>Pseudomonadati</taxon>
        <taxon>Pseudomonadota</taxon>
        <taxon>Gammaproteobacteria</taxon>
        <taxon>Alteromonadales</taxon>
        <taxon>Alteromonadaceae</taxon>
        <taxon>Alishewanella</taxon>
    </lineage>
</organism>
<dbReference type="Proteomes" id="UP000634667">
    <property type="component" value="Unassembled WGS sequence"/>
</dbReference>